<dbReference type="AlphaFoldDB" id="A0A239JF24"/>
<dbReference type="InterPro" id="IPR029069">
    <property type="entry name" value="HotDog_dom_sf"/>
</dbReference>
<dbReference type="Gene3D" id="3.10.129.10">
    <property type="entry name" value="Hotdog Thioesterase"/>
    <property type="match status" value="1"/>
</dbReference>
<protein>
    <submittedName>
        <fullName evidence="1">Uncharacterized protein</fullName>
    </submittedName>
</protein>
<name>A0A239JF24_9SPHN</name>
<gene>
    <name evidence="1" type="ORF">SAMN06295912_1346</name>
</gene>
<organism evidence="1 2">
    <name type="scientific">Edaphosphingomonas laterariae</name>
    <dbReference type="NCBI Taxonomy" id="861865"/>
    <lineage>
        <taxon>Bacteria</taxon>
        <taxon>Pseudomonadati</taxon>
        <taxon>Pseudomonadota</taxon>
        <taxon>Alphaproteobacteria</taxon>
        <taxon>Sphingomonadales</taxon>
        <taxon>Rhizorhabdaceae</taxon>
        <taxon>Edaphosphingomonas</taxon>
    </lineage>
</organism>
<accession>A0A239JF24</accession>
<proteinExistence type="predicted"/>
<reference evidence="2" key="1">
    <citation type="submission" date="2017-06" db="EMBL/GenBank/DDBJ databases">
        <authorList>
            <person name="Varghese N."/>
            <person name="Submissions S."/>
        </authorList>
    </citation>
    <scope>NUCLEOTIDE SEQUENCE [LARGE SCALE GENOMIC DNA]</scope>
    <source>
        <strain evidence="2">LNB2</strain>
    </source>
</reference>
<dbReference type="EMBL" id="FZOS01000034">
    <property type="protein sequence ID" value="SNT04425.1"/>
    <property type="molecule type" value="Genomic_DNA"/>
</dbReference>
<keyword evidence="2" id="KW-1185">Reference proteome</keyword>
<dbReference type="Proteomes" id="UP000198281">
    <property type="component" value="Unassembled WGS sequence"/>
</dbReference>
<sequence>MQTIRIDRRFRGPPTSGNGGYVAGLLGNAMGGVPCIVTLRMPPPLDRPLQLECDGTTASLIDGDALVASAVAGAVELVVPPSPTIEDAEAGEAGFTGFCHHIFPGCFVCGPERAVEDGLRIFPGRVDGPEGQVAALWRPDAGLADGDGHVRPEFLWAALDCPGYFAVEKRSGAAVLGRMGAVIHRAVRAGEPVIVTGWPIASDGRKHQVGTALHDGNGQRIAAALATWVSIPPPPSK</sequence>
<evidence type="ECO:0000313" key="2">
    <source>
        <dbReference type="Proteomes" id="UP000198281"/>
    </source>
</evidence>
<dbReference type="SUPFAM" id="SSF54637">
    <property type="entry name" value="Thioesterase/thiol ester dehydrase-isomerase"/>
    <property type="match status" value="1"/>
</dbReference>
<evidence type="ECO:0000313" key="1">
    <source>
        <dbReference type="EMBL" id="SNT04425.1"/>
    </source>
</evidence>